<accession>H5X524</accession>
<name>H5X524_9PSEU</name>
<gene>
    <name evidence="1" type="ORF">SacmaDRAFT_5191</name>
</gene>
<evidence type="ECO:0000313" key="1">
    <source>
        <dbReference type="EMBL" id="EHR53356.1"/>
    </source>
</evidence>
<keyword evidence="2" id="KW-1185">Reference proteome</keyword>
<dbReference type="EMBL" id="CM001439">
    <property type="protein sequence ID" value="EHR53356.1"/>
    <property type="molecule type" value="Genomic_DNA"/>
</dbReference>
<organism evidence="1 2">
    <name type="scientific">Saccharomonospora marina XMU15</name>
    <dbReference type="NCBI Taxonomy" id="882083"/>
    <lineage>
        <taxon>Bacteria</taxon>
        <taxon>Bacillati</taxon>
        <taxon>Actinomycetota</taxon>
        <taxon>Actinomycetes</taxon>
        <taxon>Pseudonocardiales</taxon>
        <taxon>Pseudonocardiaceae</taxon>
        <taxon>Saccharomonospora</taxon>
    </lineage>
</organism>
<proteinExistence type="predicted"/>
<dbReference type="OrthoDB" id="3696469at2"/>
<sequence length="136" mass="14220">MTSALSTSRSLHAGAVVGGHEVDFIASHREDNDTPVAMAVTLTVPVSLEDVAAMLWIAVNGGATFEELDADYTREFVAETLLNVGGLGISDARLEMAAAKPGTGEYAIAQQVRRHAREVFGASVPAPRARVALAMG</sequence>
<reference evidence="1 2" key="1">
    <citation type="journal article" date="2012" name="Stand. Genomic Sci.">
        <title>Genome sequence of the ocean sediment bacterium Saccharomonospora marina type strain (XMU15(T)).</title>
        <authorList>
            <person name="Klenk H.P."/>
            <person name="Lu M."/>
            <person name="Lucas S."/>
            <person name="Lapidus A."/>
            <person name="Copeland A."/>
            <person name="Pitluck S."/>
            <person name="Goodwin L.A."/>
            <person name="Han C."/>
            <person name="Tapia R."/>
            <person name="Brambilla E.M."/>
            <person name="Potter G."/>
            <person name="Land M."/>
            <person name="Ivanova N."/>
            <person name="Rohde M."/>
            <person name="Goker M."/>
            <person name="Detter J.C."/>
            <person name="Li W.J."/>
            <person name="Kyrpides N.C."/>
            <person name="Woyke T."/>
        </authorList>
    </citation>
    <scope>NUCLEOTIDE SEQUENCE [LARGE SCALE GENOMIC DNA]</scope>
    <source>
        <strain evidence="1 2">XMU15</strain>
    </source>
</reference>
<dbReference type="RefSeq" id="WP_009156732.1">
    <property type="nucleotide sequence ID" value="NZ_CM001439.1"/>
</dbReference>
<dbReference type="AlphaFoldDB" id="H5X524"/>
<dbReference type="STRING" id="882083.SacmaDRAFT_5191"/>
<dbReference type="Proteomes" id="UP000004926">
    <property type="component" value="Chromosome"/>
</dbReference>
<dbReference type="HOGENOM" id="CLU_1873948_0_0_11"/>
<evidence type="ECO:0000313" key="2">
    <source>
        <dbReference type="Proteomes" id="UP000004926"/>
    </source>
</evidence>
<protein>
    <submittedName>
        <fullName evidence="1">Uncharacterized protein</fullName>
    </submittedName>
</protein>